<evidence type="ECO:0000313" key="3">
    <source>
        <dbReference type="EMBL" id="SHF96188.1"/>
    </source>
</evidence>
<evidence type="ECO:0000313" key="4">
    <source>
        <dbReference type="Proteomes" id="UP000184071"/>
    </source>
</evidence>
<dbReference type="SUPFAM" id="SSF52266">
    <property type="entry name" value="SGNH hydrolase"/>
    <property type="match status" value="1"/>
</dbReference>
<dbReference type="AlphaFoldDB" id="A0A1M5FXG0"/>
<dbReference type="Pfam" id="PF13472">
    <property type="entry name" value="Lipase_GDSL_2"/>
    <property type="match status" value="1"/>
</dbReference>
<dbReference type="InterPro" id="IPR013830">
    <property type="entry name" value="SGNH_hydro"/>
</dbReference>
<accession>A0A1M5FXG0</accession>
<gene>
    <name evidence="3" type="ORF">SAMN05443663_101642</name>
</gene>
<dbReference type="OrthoDB" id="158267at2"/>
<keyword evidence="4" id="KW-1185">Reference proteome</keyword>
<dbReference type="CDD" id="cd01832">
    <property type="entry name" value="SGNH_hydrolase_like_1"/>
    <property type="match status" value="1"/>
</dbReference>
<feature type="region of interest" description="Disordered" evidence="1">
    <location>
        <begin position="23"/>
        <end position="43"/>
    </location>
</feature>
<dbReference type="InterPro" id="IPR036514">
    <property type="entry name" value="SGNH_hydro_sf"/>
</dbReference>
<evidence type="ECO:0000259" key="2">
    <source>
        <dbReference type="Pfam" id="PF13472"/>
    </source>
</evidence>
<dbReference type="EMBL" id="FQWC01000001">
    <property type="protein sequence ID" value="SHF96188.1"/>
    <property type="molecule type" value="Genomic_DNA"/>
</dbReference>
<dbReference type="RefSeq" id="WP_073413257.1">
    <property type="nucleotide sequence ID" value="NZ_FQWC01000001.1"/>
</dbReference>
<dbReference type="Proteomes" id="UP000184071">
    <property type="component" value="Unassembled WGS sequence"/>
</dbReference>
<sequence>MKPQLKQIVTVILSAFLLSCSTEESTSETPGTPTPVTPPTTQIPTTPISKTINYLALGDSYTIGQSVCETCRYPEQLKTSLKAIYPETSFSLRVIATTGWTTNNLLTAIKEQNPESNYDLVTLLIGVNNQYQGRDFSMYEKEFPELVTKAIVLAKGDKKNVVVLSIPDYAYTSFGMMFGTNGRMKITEEINKYNTFAENYCMMNGVTFVSITDITRNGLVNTSLVASDGLHPSESAYAMFVERILPKVKMALQD</sequence>
<name>A0A1M5FXG0_9FLAO</name>
<dbReference type="PROSITE" id="PS51257">
    <property type="entry name" value="PROKAR_LIPOPROTEIN"/>
    <property type="match status" value="1"/>
</dbReference>
<protein>
    <submittedName>
        <fullName evidence="3">Lysophospholipase L1</fullName>
    </submittedName>
</protein>
<organism evidence="3 4">
    <name type="scientific">Flavobacterium defluvii</name>
    <dbReference type="NCBI Taxonomy" id="370979"/>
    <lineage>
        <taxon>Bacteria</taxon>
        <taxon>Pseudomonadati</taxon>
        <taxon>Bacteroidota</taxon>
        <taxon>Flavobacteriia</taxon>
        <taxon>Flavobacteriales</taxon>
        <taxon>Flavobacteriaceae</taxon>
        <taxon>Flavobacterium</taxon>
    </lineage>
</organism>
<dbReference type="GO" id="GO:0016788">
    <property type="term" value="F:hydrolase activity, acting on ester bonds"/>
    <property type="evidence" value="ECO:0007669"/>
    <property type="project" value="UniProtKB-ARBA"/>
</dbReference>
<reference evidence="4" key="1">
    <citation type="submission" date="2016-11" db="EMBL/GenBank/DDBJ databases">
        <authorList>
            <person name="Varghese N."/>
            <person name="Submissions S."/>
        </authorList>
    </citation>
    <scope>NUCLEOTIDE SEQUENCE [LARGE SCALE GENOMIC DNA]</scope>
    <source>
        <strain evidence="4">DSM 17963</strain>
    </source>
</reference>
<dbReference type="STRING" id="370979.SAMN05443663_101642"/>
<evidence type="ECO:0000256" key="1">
    <source>
        <dbReference type="SAM" id="MobiDB-lite"/>
    </source>
</evidence>
<feature type="domain" description="SGNH hydrolase-type esterase" evidence="2">
    <location>
        <begin position="56"/>
        <end position="238"/>
    </location>
</feature>
<dbReference type="Gene3D" id="3.40.50.1110">
    <property type="entry name" value="SGNH hydrolase"/>
    <property type="match status" value="1"/>
</dbReference>
<proteinExistence type="predicted"/>